<dbReference type="EMBL" id="CAXAMN010022364">
    <property type="protein sequence ID" value="CAK9068814.1"/>
    <property type="molecule type" value="Genomic_DNA"/>
</dbReference>
<sequence>MVGARVDSWREPWGRNQGQQNRPRSVSPAAPAGQKPLMRLLSFAKEQENMWAQLITSSCALEGQLRALRAEHEVLKLESQALRRCLHRAVCLQHPAFGVFVLISCGYYVREL</sequence>
<feature type="region of interest" description="Disordered" evidence="1">
    <location>
        <begin position="1"/>
        <end position="33"/>
    </location>
</feature>
<comment type="caution">
    <text evidence="2">The sequence shown here is derived from an EMBL/GenBank/DDBJ whole genome shotgun (WGS) entry which is preliminary data.</text>
</comment>
<evidence type="ECO:0000256" key="1">
    <source>
        <dbReference type="SAM" id="MobiDB-lite"/>
    </source>
</evidence>
<evidence type="ECO:0000313" key="2">
    <source>
        <dbReference type="EMBL" id="CAK9068814.1"/>
    </source>
</evidence>
<organism evidence="2 3">
    <name type="scientific">Durusdinium trenchii</name>
    <dbReference type="NCBI Taxonomy" id="1381693"/>
    <lineage>
        <taxon>Eukaryota</taxon>
        <taxon>Sar</taxon>
        <taxon>Alveolata</taxon>
        <taxon>Dinophyceae</taxon>
        <taxon>Suessiales</taxon>
        <taxon>Symbiodiniaceae</taxon>
        <taxon>Durusdinium</taxon>
    </lineage>
</organism>
<proteinExistence type="predicted"/>
<protein>
    <submittedName>
        <fullName evidence="2">Uncharacterized protein</fullName>
    </submittedName>
</protein>
<accession>A0ABP0P1W6</accession>
<dbReference type="Proteomes" id="UP001642484">
    <property type="component" value="Unassembled WGS sequence"/>
</dbReference>
<evidence type="ECO:0000313" key="3">
    <source>
        <dbReference type="Proteomes" id="UP001642484"/>
    </source>
</evidence>
<keyword evidence="3" id="KW-1185">Reference proteome</keyword>
<name>A0ABP0P1W6_9DINO</name>
<gene>
    <name evidence="2" type="ORF">CCMP2556_LOCUS33824</name>
</gene>
<reference evidence="2 3" key="1">
    <citation type="submission" date="2024-02" db="EMBL/GenBank/DDBJ databases">
        <authorList>
            <person name="Chen Y."/>
            <person name="Shah S."/>
            <person name="Dougan E. K."/>
            <person name="Thang M."/>
            <person name="Chan C."/>
        </authorList>
    </citation>
    <scope>NUCLEOTIDE SEQUENCE [LARGE SCALE GENOMIC DNA]</scope>
</reference>